<name>A0A965ZF92_9SPHI</name>
<dbReference type="RefSeq" id="WP_166585592.1">
    <property type="nucleotide sequence ID" value="NZ_WWEO01000041.1"/>
</dbReference>
<comment type="caution">
    <text evidence="1">The sequence shown here is derived from an EMBL/GenBank/DDBJ whole genome shotgun (WGS) entry which is preliminary data.</text>
</comment>
<evidence type="ECO:0000313" key="2">
    <source>
        <dbReference type="Proteomes" id="UP000638732"/>
    </source>
</evidence>
<protein>
    <submittedName>
        <fullName evidence="1">Uncharacterized protein</fullName>
    </submittedName>
</protein>
<organism evidence="1 2">
    <name type="scientific">Mucilaginibacter agri</name>
    <dbReference type="NCBI Taxonomy" id="2695265"/>
    <lineage>
        <taxon>Bacteria</taxon>
        <taxon>Pseudomonadati</taxon>
        <taxon>Bacteroidota</taxon>
        <taxon>Sphingobacteriia</taxon>
        <taxon>Sphingobacteriales</taxon>
        <taxon>Sphingobacteriaceae</taxon>
        <taxon>Mucilaginibacter</taxon>
    </lineage>
</organism>
<evidence type="ECO:0000313" key="1">
    <source>
        <dbReference type="EMBL" id="NCD69635.1"/>
    </source>
</evidence>
<proteinExistence type="predicted"/>
<keyword evidence="2" id="KW-1185">Reference proteome</keyword>
<dbReference type="AlphaFoldDB" id="A0A965ZF92"/>
<reference evidence="1" key="1">
    <citation type="submission" date="2020-01" db="EMBL/GenBank/DDBJ databases">
        <authorList>
            <person name="Seo Y.L."/>
        </authorList>
    </citation>
    <scope>NUCLEOTIDE SEQUENCE</scope>
    <source>
        <strain evidence="1">R11</strain>
    </source>
</reference>
<sequence>MLFNLPKLTSQTTSETNLIHGWYAGTYTLNPNSGSSPMPDAGKTGELFIYFYENANKQTCSILYQKSILPFQHNLLEKHGPYDTDTTTITPVGWGQVGGNYHCEFFLPASTIVPGKLITSEAGLYSDIYYLKDNSTLYYYHTSLSAVYIGNDAPASLSPVELKRILEYVKSSRTMVKLY</sequence>
<dbReference type="Proteomes" id="UP000638732">
    <property type="component" value="Unassembled WGS sequence"/>
</dbReference>
<gene>
    <name evidence="1" type="ORF">GSY63_09735</name>
</gene>
<dbReference type="EMBL" id="WWEO01000041">
    <property type="protein sequence ID" value="NCD69635.1"/>
    <property type="molecule type" value="Genomic_DNA"/>
</dbReference>
<reference evidence="1" key="2">
    <citation type="submission" date="2020-10" db="EMBL/GenBank/DDBJ databases">
        <title>Mucilaginibacter sp. nov., isolated from soil.</title>
        <authorList>
            <person name="Jeon C.O."/>
        </authorList>
    </citation>
    <scope>NUCLEOTIDE SEQUENCE</scope>
    <source>
        <strain evidence="1">R11</strain>
    </source>
</reference>
<accession>A0A965ZF92</accession>